<keyword evidence="5 6" id="KW-0472">Membrane</keyword>
<evidence type="ECO:0000259" key="7">
    <source>
        <dbReference type="Pfam" id="PF04024"/>
    </source>
</evidence>
<reference evidence="8" key="2">
    <citation type="submission" date="2021-04" db="EMBL/GenBank/DDBJ databases">
        <authorList>
            <person name="Gilroy R."/>
        </authorList>
    </citation>
    <scope>NUCLEOTIDE SEQUENCE</scope>
    <source>
        <strain evidence="8">ChiBcec15-3976</strain>
    </source>
</reference>
<dbReference type="PANTHER" id="PTHR33885">
    <property type="entry name" value="PHAGE SHOCK PROTEIN C"/>
    <property type="match status" value="1"/>
</dbReference>
<evidence type="ECO:0000256" key="2">
    <source>
        <dbReference type="ARBA" id="ARBA00022475"/>
    </source>
</evidence>
<feature type="domain" description="Phage shock protein PspC N-terminal" evidence="7">
    <location>
        <begin position="4"/>
        <end position="60"/>
    </location>
</feature>
<gene>
    <name evidence="8" type="ORF">H9910_06775</name>
</gene>
<name>A0A9D2RDY0_9FIRM</name>
<comment type="subcellular location">
    <subcellularLocation>
        <location evidence="1">Cell membrane</location>
        <topology evidence="1">Single-pass membrane protein</topology>
    </subcellularLocation>
</comment>
<evidence type="ECO:0000256" key="3">
    <source>
        <dbReference type="ARBA" id="ARBA00022692"/>
    </source>
</evidence>
<dbReference type="PANTHER" id="PTHR33885:SF3">
    <property type="entry name" value="PHAGE SHOCK PROTEIN C"/>
    <property type="match status" value="1"/>
</dbReference>
<evidence type="ECO:0000256" key="4">
    <source>
        <dbReference type="ARBA" id="ARBA00022989"/>
    </source>
</evidence>
<sequence length="63" mass="6811">MDGKKLYRSRKSRMLCGVCGGIGEYFNIDPTLIRLAFVLFGCTGGGILAYIIAAIIIPDETVV</sequence>
<dbReference type="EMBL" id="DWUU01000041">
    <property type="protein sequence ID" value="HJD42697.1"/>
    <property type="molecule type" value="Genomic_DNA"/>
</dbReference>
<comment type="caution">
    <text evidence="8">The sequence shown here is derived from an EMBL/GenBank/DDBJ whole genome shotgun (WGS) entry which is preliminary data.</text>
</comment>
<dbReference type="Pfam" id="PF04024">
    <property type="entry name" value="PspC"/>
    <property type="match status" value="1"/>
</dbReference>
<feature type="transmembrane region" description="Helical" evidence="6">
    <location>
        <begin position="35"/>
        <end position="57"/>
    </location>
</feature>
<evidence type="ECO:0000313" key="8">
    <source>
        <dbReference type="EMBL" id="HJD42697.1"/>
    </source>
</evidence>
<evidence type="ECO:0000256" key="5">
    <source>
        <dbReference type="ARBA" id="ARBA00023136"/>
    </source>
</evidence>
<dbReference type="InterPro" id="IPR052027">
    <property type="entry name" value="PspC"/>
</dbReference>
<protein>
    <submittedName>
        <fullName evidence="8">PspC domain-containing protein</fullName>
    </submittedName>
</protein>
<keyword evidence="3 6" id="KW-0812">Transmembrane</keyword>
<organism evidence="8 9">
    <name type="scientific">Candidatus Mediterraneibacter quadrami</name>
    <dbReference type="NCBI Taxonomy" id="2838684"/>
    <lineage>
        <taxon>Bacteria</taxon>
        <taxon>Bacillati</taxon>
        <taxon>Bacillota</taxon>
        <taxon>Clostridia</taxon>
        <taxon>Lachnospirales</taxon>
        <taxon>Lachnospiraceae</taxon>
        <taxon>Mediterraneibacter</taxon>
    </lineage>
</organism>
<evidence type="ECO:0000256" key="6">
    <source>
        <dbReference type="SAM" id="Phobius"/>
    </source>
</evidence>
<accession>A0A9D2RDY0</accession>
<keyword evidence="2" id="KW-1003">Cell membrane</keyword>
<keyword evidence="4 6" id="KW-1133">Transmembrane helix</keyword>
<dbReference type="InterPro" id="IPR007168">
    <property type="entry name" value="Phageshock_PspC_N"/>
</dbReference>
<evidence type="ECO:0000256" key="1">
    <source>
        <dbReference type="ARBA" id="ARBA00004162"/>
    </source>
</evidence>
<evidence type="ECO:0000313" key="9">
    <source>
        <dbReference type="Proteomes" id="UP000823909"/>
    </source>
</evidence>
<dbReference type="GO" id="GO:0005886">
    <property type="term" value="C:plasma membrane"/>
    <property type="evidence" value="ECO:0007669"/>
    <property type="project" value="UniProtKB-SubCell"/>
</dbReference>
<reference evidence="8" key="1">
    <citation type="journal article" date="2021" name="PeerJ">
        <title>Extensive microbial diversity within the chicken gut microbiome revealed by metagenomics and culture.</title>
        <authorList>
            <person name="Gilroy R."/>
            <person name="Ravi A."/>
            <person name="Getino M."/>
            <person name="Pursley I."/>
            <person name="Horton D.L."/>
            <person name="Alikhan N.F."/>
            <person name="Baker D."/>
            <person name="Gharbi K."/>
            <person name="Hall N."/>
            <person name="Watson M."/>
            <person name="Adriaenssens E.M."/>
            <person name="Foster-Nyarko E."/>
            <person name="Jarju S."/>
            <person name="Secka A."/>
            <person name="Antonio M."/>
            <person name="Oren A."/>
            <person name="Chaudhuri R.R."/>
            <person name="La Ragione R."/>
            <person name="Hildebrand F."/>
            <person name="Pallen M.J."/>
        </authorList>
    </citation>
    <scope>NUCLEOTIDE SEQUENCE</scope>
    <source>
        <strain evidence="8">ChiBcec15-3976</strain>
    </source>
</reference>
<dbReference type="Proteomes" id="UP000823909">
    <property type="component" value="Unassembled WGS sequence"/>
</dbReference>
<dbReference type="AlphaFoldDB" id="A0A9D2RDY0"/>
<proteinExistence type="predicted"/>